<dbReference type="EMBL" id="CAUYUJ010005557">
    <property type="protein sequence ID" value="CAK0814107.1"/>
    <property type="molecule type" value="Genomic_DNA"/>
</dbReference>
<reference evidence="2" key="1">
    <citation type="submission" date="2023-10" db="EMBL/GenBank/DDBJ databases">
        <authorList>
            <person name="Chen Y."/>
            <person name="Shah S."/>
            <person name="Dougan E. K."/>
            <person name="Thang M."/>
            <person name="Chan C."/>
        </authorList>
    </citation>
    <scope>NUCLEOTIDE SEQUENCE [LARGE SCALE GENOMIC DNA]</scope>
</reference>
<accession>A0ABN9RCC1</accession>
<evidence type="ECO:0000313" key="2">
    <source>
        <dbReference type="EMBL" id="CAK0814107.1"/>
    </source>
</evidence>
<feature type="region of interest" description="Disordered" evidence="1">
    <location>
        <begin position="1"/>
        <end position="31"/>
    </location>
</feature>
<gene>
    <name evidence="2" type="ORF">PCOR1329_LOCUS17792</name>
</gene>
<comment type="caution">
    <text evidence="2">The sequence shown here is derived from an EMBL/GenBank/DDBJ whole genome shotgun (WGS) entry which is preliminary data.</text>
</comment>
<keyword evidence="3" id="KW-1185">Reference proteome</keyword>
<protein>
    <submittedName>
        <fullName evidence="2">Uncharacterized protein</fullName>
    </submittedName>
</protein>
<evidence type="ECO:0000313" key="3">
    <source>
        <dbReference type="Proteomes" id="UP001189429"/>
    </source>
</evidence>
<feature type="region of interest" description="Disordered" evidence="1">
    <location>
        <begin position="83"/>
        <end position="160"/>
    </location>
</feature>
<sequence length="250" mass="26583">AFRLRGCPAREASARPRMRGIAPREPSREGVDADVLVSAREGARRWARPSEEEHQSRLEAEQGHMAVAARAQVPHALQHWMWEPKGGCQDDGQEATHDERRGGGGGGGGNGACQEVPGGPRGVRCGEPGGCSAGGGRRRAAARRRRRGRPRPWRSRTRTWSSTFSAERTAAAASARAALLEAGVLIRASEAPGGRDHLCGSAQSAALSGPASSPPVAPGLLLLIRALRPLICICLNYTHCITLPSHFSMF</sequence>
<proteinExistence type="predicted"/>
<dbReference type="Proteomes" id="UP001189429">
    <property type="component" value="Unassembled WGS sequence"/>
</dbReference>
<feature type="compositionally biased region" description="Basic residues" evidence="1">
    <location>
        <begin position="136"/>
        <end position="157"/>
    </location>
</feature>
<feature type="non-terminal residue" evidence="2">
    <location>
        <position position="1"/>
    </location>
</feature>
<feature type="region of interest" description="Disordered" evidence="1">
    <location>
        <begin position="42"/>
        <end position="61"/>
    </location>
</feature>
<evidence type="ECO:0000256" key="1">
    <source>
        <dbReference type="SAM" id="MobiDB-lite"/>
    </source>
</evidence>
<organism evidence="2 3">
    <name type="scientific">Prorocentrum cordatum</name>
    <dbReference type="NCBI Taxonomy" id="2364126"/>
    <lineage>
        <taxon>Eukaryota</taxon>
        <taxon>Sar</taxon>
        <taxon>Alveolata</taxon>
        <taxon>Dinophyceae</taxon>
        <taxon>Prorocentrales</taxon>
        <taxon>Prorocentraceae</taxon>
        <taxon>Prorocentrum</taxon>
    </lineage>
</organism>
<name>A0ABN9RCC1_9DINO</name>